<evidence type="ECO:0000256" key="18">
    <source>
        <dbReference type="ARBA" id="ARBA00048835"/>
    </source>
</evidence>
<comment type="catalytic activity">
    <reaction evidence="1 20">
        <text>a (3R)-hydroxyacyl-[ACP] = a (2E)-enoyl-[ACP] + H2O</text>
        <dbReference type="Rhea" id="RHEA:13097"/>
        <dbReference type="Rhea" id="RHEA-COMP:9925"/>
        <dbReference type="Rhea" id="RHEA-COMP:9945"/>
        <dbReference type="ChEBI" id="CHEBI:15377"/>
        <dbReference type="ChEBI" id="CHEBI:78784"/>
        <dbReference type="ChEBI" id="CHEBI:78827"/>
        <dbReference type="EC" id="4.2.1.59"/>
    </reaction>
</comment>
<evidence type="ECO:0000256" key="17">
    <source>
        <dbReference type="ARBA" id="ARBA00048572"/>
    </source>
</evidence>
<evidence type="ECO:0000256" key="2">
    <source>
        <dbReference type="ARBA" id="ARBA00010009"/>
    </source>
</evidence>
<dbReference type="EC" id="4.2.1.59" evidence="20"/>
<dbReference type="PIRSF" id="PIRSF005562">
    <property type="entry name" value="FAS_yeast_beta"/>
    <property type="match status" value="1"/>
</dbReference>
<keyword evidence="24" id="KW-1185">Reference proteome</keyword>
<dbReference type="OrthoDB" id="5417908at2759"/>
<keyword evidence="5 20" id="KW-0378">Hydrolase</keyword>
<dbReference type="InterPro" id="IPR040883">
    <property type="entry name" value="FAS_meander"/>
</dbReference>
<keyword evidence="12 20" id="KW-0456">Lyase</keyword>
<keyword evidence="8 20" id="KW-0560">Oxidoreductase</keyword>
<dbReference type="FunFam" id="3.40.366.10:FF:000006">
    <property type="entry name" value="Fatty acid synthase beta subunit dehydratase"/>
    <property type="match status" value="1"/>
</dbReference>
<dbReference type="GO" id="GO:0042759">
    <property type="term" value="P:long-chain fatty acid biosynthetic process"/>
    <property type="evidence" value="ECO:0007669"/>
    <property type="project" value="EnsemblFungi"/>
</dbReference>
<keyword evidence="6 20" id="KW-0276">Fatty acid metabolism</keyword>
<comment type="subunit">
    <text evidence="20">[Alpha(6)beta(6)] hexamers of two multifunctional subunits (alpha and beta).</text>
</comment>
<dbReference type="InterPro" id="IPR016452">
    <property type="entry name" value="Fas1/AflB-like"/>
</dbReference>
<dbReference type="EC" id="2.3.1.39" evidence="20"/>
<keyword evidence="9 20" id="KW-0520">NAD</keyword>
<dbReference type="PRINTS" id="PR01483">
    <property type="entry name" value="FASYNTHASE"/>
</dbReference>
<dbReference type="HOGENOM" id="CLU_000114_5_0_1"/>
<evidence type="ECO:0000256" key="6">
    <source>
        <dbReference type="ARBA" id="ARBA00022832"/>
    </source>
</evidence>
<dbReference type="InterPro" id="IPR029069">
    <property type="entry name" value="HotDog_dom_sf"/>
</dbReference>
<keyword evidence="3 20" id="KW-0444">Lipid biosynthesis</keyword>
<evidence type="ECO:0000256" key="12">
    <source>
        <dbReference type="ARBA" id="ARBA00023239"/>
    </source>
</evidence>
<dbReference type="RefSeq" id="XP_013017028.1">
    <property type="nucleotide sequence ID" value="XM_013161574.1"/>
</dbReference>
<comment type="catalytic activity">
    <reaction evidence="15 20">
        <text>holo-[ACP] + malonyl-CoA = malonyl-[ACP] + CoA</text>
        <dbReference type="Rhea" id="RHEA:41792"/>
        <dbReference type="Rhea" id="RHEA-COMP:9623"/>
        <dbReference type="Rhea" id="RHEA-COMP:9685"/>
        <dbReference type="ChEBI" id="CHEBI:57287"/>
        <dbReference type="ChEBI" id="CHEBI:57384"/>
        <dbReference type="ChEBI" id="CHEBI:64479"/>
        <dbReference type="ChEBI" id="CHEBI:78449"/>
        <dbReference type="EC" id="2.3.1.39"/>
    </reaction>
</comment>
<dbReference type="GO" id="GO:0016297">
    <property type="term" value="F:fatty acyl-[ACP] hydrolase activity"/>
    <property type="evidence" value="ECO:0007669"/>
    <property type="project" value="UniProtKB-EC"/>
</dbReference>
<dbReference type="GO" id="GO:0004318">
    <property type="term" value="F:enoyl-[acyl-carrier-protein] reductase (NADH) activity"/>
    <property type="evidence" value="ECO:0007669"/>
    <property type="project" value="UniProtKB-UniRule"/>
</dbReference>
<dbReference type="eggNOG" id="ENOG502QQJX">
    <property type="taxonomic scope" value="Eukaryota"/>
</dbReference>
<evidence type="ECO:0000256" key="15">
    <source>
        <dbReference type="ARBA" id="ARBA00048462"/>
    </source>
</evidence>
<evidence type="ECO:0000256" key="4">
    <source>
        <dbReference type="ARBA" id="ARBA00022679"/>
    </source>
</evidence>
<keyword evidence="13 20" id="KW-0511">Multifunctional enzyme</keyword>
<dbReference type="Gene3D" id="3.30.1120.100">
    <property type="match status" value="1"/>
</dbReference>
<keyword evidence="7 20" id="KW-0521">NADP</keyword>
<dbReference type="CDD" id="cd03441">
    <property type="entry name" value="R_hydratase_like"/>
    <property type="match status" value="1"/>
</dbReference>
<dbReference type="EC" id="2.3.1.38" evidence="20"/>
<dbReference type="GO" id="GO:0019171">
    <property type="term" value="F:(3R)-hydroxyacyl-[acyl-carrier-protein] dehydratase activity"/>
    <property type="evidence" value="ECO:0007669"/>
    <property type="project" value="UniProtKB-EC"/>
</dbReference>
<dbReference type="PANTHER" id="PTHR10982">
    <property type="entry name" value="MALONYL COA-ACYL CARRIER PROTEIN TRANSACYLASE"/>
    <property type="match status" value="1"/>
</dbReference>
<dbReference type="Pfam" id="PF17828">
    <property type="entry name" value="FAS_N"/>
    <property type="match status" value="1"/>
</dbReference>
<dbReference type="GO" id="GO:0005829">
    <property type="term" value="C:cytosol"/>
    <property type="evidence" value="ECO:0007669"/>
    <property type="project" value="EnsemblFungi"/>
</dbReference>
<reference evidence="23 24" key="1">
    <citation type="journal article" date="2011" name="Science">
        <title>Comparative functional genomics of the fission yeasts.</title>
        <authorList>
            <person name="Rhind N."/>
            <person name="Chen Z."/>
            <person name="Yassour M."/>
            <person name="Thompson D.A."/>
            <person name="Haas B.J."/>
            <person name="Habib N."/>
            <person name="Wapinski I."/>
            <person name="Roy S."/>
            <person name="Lin M.F."/>
            <person name="Heiman D.I."/>
            <person name="Young S.K."/>
            <person name="Furuya K."/>
            <person name="Guo Y."/>
            <person name="Pidoux A."/>
            <person name="Chen H.M."/>
            <person name="Robbertse B."/>
            <person name="Goldberg J.M."/>
            <person name="Aoki K."/>
            <person name="Bayne E.H."/>
            <person name="Berlin A.M."/>
            <person name="Desjardins C.A."/>
            <person name="Dobbs E."/>
            <person name="Dukaj L."/>
            <person name="Fan L."/>
            <person name="FitzGerald M.G."/>
            <person name="French C."/>
            <person name="Gujja S."/>
            <person name="Hansen K."/>
            <person name="Keifenheim D."/>
            <person name="Levin J.Z."/>
            <person name="Mosher R.A."/>
            <person name="Mueller C.A."/>
            <person name="Pfiffner J."/>
            <person name="Priest M."/>
            <person name="Russ C."/>
            <person name="Smialowska A."/>
            <person name="Swoboda P."/>
            <person name="Sykes S.M."/>
            <person name="Vaughn M."/>
            <person name="Vengrova S."/>
            <person name="Yoder R."/>
            <person name="Zeng Q."/>
            <person name="Allshire R."/>
            <person name="Baulcombe D."/>
            <person name="Birren B.W."/>
            <person name="Brown W."/>
            <person name="Ekwall K."/>
            <person name="Kellis M."/>
            <person name="Leatherwood J."/>
            <person name="Levin H."/>
            <person name="Margalit H."/>
            <person name="Martienssen R."/>
            <person name="Nieduszynski C.A."/>
            <person name="Spatafora J.W."/>
            <person name="Friedman N."/>
            <person name="Dalgaard J.Z."/>
            <person name="Baumann P."/>
            <person name="Niki H."/>
            <person name="Regev A."/>
            <person name="Nusbaum C."/>
        </authorList>
    </citation>
    <scope>NUCLEOTIDE SEQUENCE [LARGE SCALE GENOMIC DNA]</scope>
    <source>
        <strain evidence="24">yFS286</strain>
    </source>
</reference>
<dbReference type="Pfam" id="PF13452">
    <property type="entry name" value="FAS1_DH_region"/>
    <property type="match status" value="1"/>
</dbReference>
<dbReference type="SUPFAM" id="SSF54637">
    <property type="entry name" value="Thioesterase/thiol ester dehydrase-isomerase"/>
    <property type="match status" value="2"/>
</dbReference>
<evidence type="ECO:0000256" key="13">
    <source>
        <dbReference type="ARBA" id="ARBA00023268"/>
    </source>
</evidence>
<comment type="catalytic activity">
    <reaction evidence="14 20">
        <text>acetyl-CoA + n malonyl-CoA + 2n NADPH + 4n H(+) = a long-chain-acyl-CoA + n CoA + n CO2 + 2n NADP(+).</text>
        <dbReference type="EC" id="2.3.1.86"/>
    </reaction>
</comment>
<keyword evidence="4 20" id="KW-0808">Transferase</keyword>
<dbReference type="Gene3D" id="3.10.129.10">
    <property type="entry name" value="Hotdog Thioesterase"/>
    <property type="match status" value="2"/>
</dbReference>
<dbReference type="SUPFAM" id="SSF51412">
    <property type="entry name" value="Inosine monophosphate dehydrogenase (IMPDH)"/>
    <property type="match status" value="1"/>
</dbReference>
<dbReference type="CDD" id="cd03447">
    <property type="entry name" value="FAS_MaoC"/>
    <property type="match status" value="1"/>
</dbReference>
<evidence type="ECO:0000256" key="16">
    <source>
        <dbReference type="ARBA" id="ARBA00048536"/>
    </source>
</evidence>
<comment type="catalytic activity">
    <reaction evidence="17 20">
        <text>a 2,3-saturated acyl-[ACP] + NAD(+) = a (2E)-enoyl-[ACP] + NADH + H(+)</text>
        <dbReference type="Rhea" id="RHEA:10240"/>
        <dbReference type="Rhea" id="RHEA-COMP:9925"/>
        <dbReference type="Rhea" id="RHEA-COMP:9926"/>
        <dbReference type="ChEBI" id="CHEBI:15378"/>
        <dbReference type="ChEBI" id="CHEBI:57540"/>
        <dbReference type="ChEBI" id="CHEBI:57945"/>
        <dbReference type="ChEBI" id="CHEBI:78784"/>
        <dbReference type="ChEBI" id="CHEBI:78785"/>
        <dbReference type="EC" id="1.3.1.9"/>
    </reaction>
</comment>
<keyword evidence="11 20" id="KW-0275">Fatty acid biosynthesis</keyword>
<dbReference type="GO" id="GO:0004313">
    <property type="term" value="F:[acyl-carrier-protein] S-acetyltransferase activity"/>
    <property type="evidence" value="ECO:0007669"/>
    <property type="project" value="UniProtKB-EC"/>
</dbReference>
<evidence type="ECO:0000313" key="23">
    <source>
        <dbReference type="EMBL" id="EPX73867.1"/>
    </source>
</evidence>
<dbReference type="GeneID" id="25032058"/>
<dbReference type="Gene3D" id="6.10.60.10">
    <property type="match status" value="1"/>
</dbReference>
<evidence type="ECO:0000256" key="3">
    <source>
        <dbReference type="ARBA" id="ARBA00022516"/>
    </source>
</evidence>
<dbReference type="SUPFAM" id="SSF52151">
    <property type="entry name" value="FabD/lysophospholipase-like"/>
    <property type="match status" value="2"/>
</dbReference>
<dbReference type="Gene3D" id="1.20.930.70">
    <property type="match status" value="1"/>
</dbReference>
<comment type="function">
    <text evidence="19 20">Fatty acid synthetase catalyzes the formation of long-chain fatty acids from acetyl-CoA, malonyl-CoA and NADPH. The beta subunit contains domains for: [acyl-carrier-protein] acetyltransferase and malonyltransferase, S-acyl fatty acid synthase thioesterase, enoyl-[acyl-carrier-protein] reductase, and 3-hydroxypalmitoyl-[acyl-carrier-protein] dehydratase.</text>
</comment>
<dbReference type="Pfam" id="PF17951">
    <property type="entry name" value="FAS_meander"/>
    <property type="match status" value="1"/>
</dbReference>
<dbReference type="FunFam" id="1.20.930.70:FF:000001">
    <property type="entry name" value="Fatty acid synthase beta subunit dehydratase"/>
    <property type="match status" value="1"/>
</dbReference>
<dbReference type="Pfam" id="PF16073">
    <property type="entry name" value="SAT"/>
    <property type="match status" value="1"/>
</dbReference>
<evidence type="ECO:0000313" key="24">
    <source>
        <dbReference type="Proteomes" id="UP000016088"/>
    </source>
</evidence>
<gene>
    <name evidence="23" type="ORF">SOCG_03086</name>
</gene>
<comment type="catalytic activity">
    <reaction evidence="18 20">
        <text>holo-[ACP] + acetyl-CoA = acetyl-[ACP] + CoA</text>
        <dbReference type="Rhea" id="RHEA:41788"/>
        <dbReference type="Rhea" id="RHEA-COMP:9621"/>
        <dbReference type="Rhea" id="RHEA-COMP:9685"/>
        <dbReference type="ChEBI" id="CHEBI:57287"/>
        <dbReference type="ChEBI" id="CHEBI:57288"/>
        <dbReference type="ChEBI" id="CHEBI:64479"/>
        <dbReference type="ChEBI" id="CHEBI:78446"/>
        <dbReference type="EC" id="2.3.1.38"/>
    </reaction>
</comment>
<dbReference type="EC" id="3.1.2.14" evidence="20"/>
<dbReference type="InterPro" id="IPR013565">
    <property type="entry name" value="Fas1/AflB-like_central"/>
</dbReference>
<name>S9Q113_SCHOY</name>
<dbReference type="FunFam" id="3.20.20.70:FF:000078">
    <property type="entry name" value="Fatty acid synthase beta subunit dehydratase"/>
    <property type="match status" value="1"/>
</dbReference>
<evidence type="ECO:0000256" key="19">
    <source>
        <dbReference type="ARBA" id="ARBA00058855"/>
    </source>
</evidence>
<evidence type="ECO:0000256" key="11">
    <source>
        <dbReference type="ARBA" id="ARBA00023160"/>
    </source>
</evidence>
<dbReference type="InterPro" id="IPR003965">
    <property type="entry name" value="Fatty_acid_synthase"/>
</dbReference>
<dbReference type="Gene3D" id="3.40.366.10">
    <property type="entry name" value="Malonyl-Coenzyme A Acyl Carrier Protein, domain 2"/>
    <property type="match status" value="3"/>
</dbReference>
<keyword evidence="10 20" id="KW-0443">Lipid metabolism</keyword>
<dbReference type="InterPro" id="IPR013785">
    <property type="entry name" value="Aldolase_TIM"/>
</dbReference>
<dbReference type="FunFam" id="3.40.366.10:FF:000003">
    <property type="entry name" value="Fatty acid synthase subunit beta dehydratase"/>
    <property type="match status" value="1"/>
</dbReference>
<dbReference type="GO" id="GO:0005835">
    <property type="term" value="C:fatty acid synthase complex"/>
    <property type="evidence" value="ECO:0007669"/>
    <property type="project" value="UniProtKB-UniRule"/>
</dbReference>
<evidence type="ECO:0000259" key="22">
    <source>
        <dbReference type="SMART" id="SM00827"/>
    </source>
</evidence>
<dbReference type="Gene3D" id="3.20.20.70">
    <property type="entry name" value="Aldolase class I"/>
    <property type="match status" value="2"/>
</dbReference>
<evidence type="ECO:0000256" key="5">
    <source>
        <dbReference type="ARBA" id="ARBA00022801"/>
    </source>
</evidence>
<evidence type="ECO:0000256" key="20">
    <source>
        <dbReference type="PIRNR" id="PIRNR005562"/>
    </source>
</evidence>
<dbReference type="InterPro" id="IPR001227">
    <property type="entry name" value="Ac_transferase_dom_sf"/>
</dbReference>
<dbReference type="Proteomes" id="UP000016088">
    <property type="component" value="Unassembled WGS sequence"/>
</dbReference>
<evidence type="ECO:0000256" key="10">
    <source>
        <dbReference type="ARBA" id="ARBA00023098"/>
    </source>
</evidence>
<dbReference type="Pfam" id="PF01575">
    <property type="entry name" value="MaoC_dehydratas"/>
    <property type="match status" value="1"/>
</dbReference>
<comment type="similarity">
    <text evidence="2 20">Belongs to the fungal fatty acid synthetase subunit beta family.</text>
</comment>
<dbReference type="EC" id="2.3.1.86" evidence="20"/>
<evidence type="ECO:0000256" key="1">
    <source>
        <dbReference type="ARBA" id="ARBA00001055"/>
    </source>
</evidence>
<evidence type="ECO:0000256" key="9">
    <source>
        <dbReference type="ARBA" id="ARBA00023027"/>
    </source>
</evidence>
<feature type="domain" description="Malonyl-CoA:ACP transacylase (MAT)" evidence="22">
    <location>
        <begin position="1684"/>
        <end position="2006"/>
    </location>
</feature>
<dbReference type="Gene3D" id="6.10.250.1850">
    <property type="match status" value="1"/>
</dbReference>
<evidence type="ECO:0000256" key="14">
    <source>
        <dbReference type="ARBA" id="ARBA00048237"/>
    </source>
</evidence>
<dbReference type="Pfam" id="PF08354">
    <property type="entry name" value="Fas1-AflB-like_hel"/>
    <property type="match status" value="1"/>
</dbReference>
<dbReference type="InterPro" id="IPR016035">
    <property type="entry name" value="Acyl_Trfase/lysoPLipase"/>
</dbReference>
<feature type="active site" description="For acetyltransferase activity" evidence="21">
    <location>
        <position position="274"/>
    </location>
</feature>
<feature type="active site" description="For malonyltransferase activity" evidence="21">
    <location>
        <position position="1828"/>
    </location>
</feature>
<dbReference type="InterPro" id="IPR041099">
    <property type="entry name" value="FAS1_N"/>
</dbReference>
<dbReference type="PANTHER" id="PTHR10982:SF21">
    <property type="entry name" value="FATTY ACID SYNTHASE SUBUNIT BETA"/>
    <property type="match status" value="1"/>
</dbReference>
<dbReference type="Pfam" id="PF22235">
    <property type="entry name" value="FAS1_thioest_ins"/>
    <property type="match status" value="1"/>
</dbReference>
<dbReference type="GO" id="GO:0016409">
    <property type="term" value="F:palmitoyltransferase activity"/>
    <property type="evidence" value="ECO:0007669"/>
    <property type="project" value="EnsemblFungi"/>
</dbReference>
<dbReference type="InterPro" id="IPR032088">
    <property type="entry name" value="SAT"/>
</dbReference>
<dbReference type="FunFam" id="3.30.1120.100:FF:000001">
    <property type="entry name" value="Fatty acid synthase beta subunit dehydratase"/>
    <property type="match status" value="1"/>
</dbReference>
<dbReference type="InterPro" id="IPR039569">
    <property type="entry name" value="FAS1-like_DH_region"/>
</dbReference>
<dbReference type="EMBL" id="KE503206">
    <property type="protein sequence ID" value="EPX73867.1"/>
    <property type="molecule type" value="Genomic_DNA"/>
</dbReference>
<comment type="catalytic activity">
    <reaction evidence="16 20">
        <text>(9Z)-octadecenoyl-[ACP] + H2O = (9Z)-octadecenoate + holo-[ACP] + H(+)</text>
        <dbReference type="Rhea" id="RHEA:15057"/>
        <dbReference type="Rhea" id="RHEA-COMP:9685"/>
        <dbReference type="Rhea" id="RHEA-COMP:9924"/>
        <dbReference type="ChEBI" id="CHEBI:15377"/>
        <dbReference type="ChEBI" id="CHEBI:15378"/>
        <dbReference type="ChEBI" id="CHEBI:30823"/>
        <dbReference type="ChEBI" id="CHEBI:64479"/>
        <dbReference type="ChEBI" id="CHEBI:78783"/>
        <dbReference type="EC" id="3.1.2.14"/>
    </reaction>
</comment>
<organism evidence="23 24">
    <name type="scientific">Schizosaccharomyces octosporus (strain yFS286)</name>
    <name type="common">Fission yeast</name>
    <name type="synonym">Octosporomyces octosporus</name>
    <dbReference type="NCBI Taxonomy" id="483514"/>
    <lineage>
        <taxon>Eukaryota</taxon>
        <taxon>Fungi</taxon>
        <taxon>Dikarya</taxon>
        <taxon>Ascomycota</taxon>
        <taxon>Taphrinomycotina</taxon>
        <taxon>Schizosaccharomycetes</taxon>
        <taxon>Schizosaccharomycetales</taxon>
        <taxon>Schizosaccharomycetaceae</taxon>
        <taxon>Schizosaccharomyces</taxon>
    </lineage>
</organism>
<dbReference type="InterPro" id="IPR002539">
    <property type="entry name" value="MaoC-like_dom"/>
</dbReference>
<sequence>MVETGYASPHVHQSVRSLALTYAHLCPSILIPSSQYLLAAQIRDEFQAKYVAPSTEAVEKEGAELEFEHELHLIARFLGLVASKEEKSPDQYNQLLNTITLEFERTFLAGNEVHAVVHNVGLSVPAQKDVVCYYYRSRALTGRGMKFHGSALLNDPHAKLAAIFGGQGYEDYFDELAELYEVYAPFASELVQTLSKFLFSLVQNEQASKVYSKGLNVLEWLAGERPERDYLVTAPVSLPLVGLTQLVQFYVTAQILGLNPGELASRFTAATGHSQGVIIAAAVSASTDQKSFIENAKVALTTLFWIGVRSQQVFPTTTLPPSVVADSVANSEGNPSPMLAVRELPLEILNKHIEITNTHLPEDRRVYLSLVNGPKSFVVSGPARSLYGLNLSLRKEKADGQNQARIPHSKRKLRFVNRFLSISVPFHNAYLTPTRSLLEKDLKGLEFSPLRFPVYSTDNAGDLRSEKPSDLLMALSVMITEKVVHWEQACNFPEATHIVDFGPGGVSGVGGFTRTNKDGQGVRVIVADAFDALDLGSKTELFDREVKSVKFAPNWVNLYRPKLIKNKLGRVYVETKLSKMLGLPPLWVAGMTPTSVPWDFCSAIANAGYAYELAGGGYFSANMMRDAIHELSLNIPPGAGICINLIYINPRSFAWQVPLIREMVAEGYPIRGITIAAGIPSLEVANELIETLGVEYICLKPGSVEAINAVINIAKANPTFPIVMQWTGGRAGGHHSFEDFHAPILQTYSSVRRCDNIVLIAGSGFGGADDTEPYLTGEWTTAFKLPAMPFDGIMFGSRLMVAKEAHTSLGAKEAIVAAPGVSNADWEKTYDGPAGGIVTVMSELGEPIHKLATRGIMFWKELDDTIFALPRPKRVPALLAKKQYIIKRLNDDFQKVYFPARIVKRLSSEKLQFEAVGGVEEMTYAEVLYRTVDLLYVTKEKRWIDVSLRTFTGSLMRRIEERFTKEVGKHTLIENFEDLNDPYPVVARFLEAYPEAHKQIMNTQDVQFFFSLCSNPFQKPVPFIPAIDDTFEYFFKKDSLWQSEDLGAVVGEDVGRVAILQGPMAVRHSTKVNEPAKELLDGIHESHIKRFIDLYYGGDVNKVPTVEYFGGVKPVNLPPSAVDSVSVTKKQDEVIYNLPETGSLPSAKAWFELLAGEAVSWRRAIFTTQRVAQGWKLEQNPVRRILSPRPGQRVVIKGHGNDAVLEMFELQCGEHILAVRLSLSNDIITVSMFENRNALKKNVSLDFLFKYDPSVGYAPVAEIIEGRNDRIKHFYWQLWFADEPYPENASIADTFTGPETTITANMIEDFCRTVGNHNEAYTNRANNKRMAPMDFAIVVGWQAITKAIFPKAIDGDLLRLVHLSNSFRMVGSPLVEGDKVTTAATITGIVNNDSGKTVTVKGVVYRDNKEVIEVISRFLYRGNFTDYENTFEHTQETPMQLTLATPKDVAVLQSKSWFQLLDPSQDLSGSILTFRLNSYVRFKNQSVKSSVQTKGIVLSELPSKAIIQVASVDFQSVDCHGNPVIEFLKRNAKPIEQPLEFESGGYSVIQTTDEGYSPVFVTPPTNSPYADVSGDYNPIHVSPTFAAFVELPGTHGITHGMYSSAATRKFVETFAAENVPERVKHYEVTFVNMVLPNTELVTKLSHTGMINGRKIIKVEVLNKETEEAVLMGTAEVEQPVSAYVFTGQGSQEQGMGMDLYATSAVAKKIWDSADKHFLSHYGFSIIDIVKNNPKDITIHFGGAKGKQIRSNYMAMAYEKINDDGSTSVVPVFNTITEESTSFTFTHPSGLLSATQFTQPALTLMEKAAFEDMRAKGLAQQDCAFAGHSLGEYSALSAMADVLSIEALVDLVFLRGLTMQNAVRRDELGRSEYGMVAANPSRVSPTFTDAALRFIVDHIGEQTKLLLEIVNYNVENQQYVVSGNLMSLCTLGHVLNFLKIQKIDFQKLIETLTIDQLKEQLSEIVEGCHEKTLKQKEEQGHLELERGFATIPLKIDVPFHSSFLRGGVRMFREYLLRKISPHQINVSKLRGKYIPNLTAKPFEISKEYFQNVYELTGSQRIKKILQNWDQYNS</sequence>
<dbReference type="EC" id="1.3.1.9" evidence="20"/>
<protein>
    <recommendedName>
        <fullName evidence="20">Fatty acid synthase subunit beta</fullName>
        <ecNumber evidence="20">2.3.1.86</ecNumber>
    </recommendedName>
    <domain>
        <recommendedName>
            <fullName evidence="20">3-hydroxyacyl-[acyl-carrier-protein] dehydratase</fullName>
            <ecNumber evidence="20">4.2.1.59</ecNumber>
        </recommendedName>
    </domain>
    <domain>
        <recommendedName>
            <fullName evidence="20">Enoyl-[acyl-carrier-protein] reductase [NADH]</fullName>
            <ecNumber evidence="20">1.3.1.9</ecNumber>
        </recommendedName>
    </domain>
    <domain>
        <recommendedName>
            <fullName evidence="20">[Acyl-carrier-protein] acetyltransferase</fullName>
            <ecNumber evidence="20">2.3.1.38</ecNumber>
        </recommendedName>
    </domain>
    <domain>
        <recommendedName>
            <fullName evidence="20">[Acyl-carrier-protein] malonyltransferase</fullName>
            <ecNumber evidence="20">2.3.1.39</ecNumber>
        </recommendedName>
    </domain>
    <domain>
        <recommendedName>
            <fullName evidence="20">S-acyl fatty acid synthase thioesterase</fullName>
            <ecNumber evidence="20">3.1.2.14</ecNumber>
        </recommendedName>
    </domain>
</protein>
<dbReference type="InterPro" id="IPR050830">
    <property type="entry name" value="Fungal_FAS"/>
</dbReference>
<dbReference type="GO" id="GO:0004314">
    <property type="term" value="F:[acyl-carrier-protein] S-malonyltransferase activity"/>
    <property type="evidence" value="ECO:0007669"/>
    <property type="project" value="UniProtKB-EC"/>
</dbReference>
<accession>S9Q113</accession>
<dbReference type="Gene3D" id="6.20.240.10">
    <property type="match status" value="1"/>
</dbReference>
<dbReference type="VEuPathDB" id="FungiDB:SOCG_03086"/>
<dbReference type="FunFam" id="3.10.129.10:FF:000017">
    <property type="entry name" value="Fatty acid synthase beta subunit dehydratase"/>
    <property type="match status" value="1"/>
</dbReference>
<evidence type="ECO:0000256" key="21">
    <source>
        <dbReference type="PIRSR" id="PIRSR005562-1"/>
    </source>
</evidence>
<evidence type="ECO:0000256" key="7">
    <source>
        <dbReference type="ARBA" id="ARBA00022857"/>
    </source>
</evidence>
<dbReference type="Gene3D" id="6.10.140.1400">
    <property type="match status" value="1"/>
</dbReference>
<dbReference type="GO" id="GO:0004321">
    <property type="term" value="F:fatty-acyl-CoA synthase activity"/>
    <property type="evidence" value="ECO:0007669"/>
    <property type="project" value="UniProtKB-EC"/>
</dbReference>
<proteinExistence type="inferred from homology"/>
<evidence type="ECO:0000256" key="8">
    <source>
        <dbReference type="ARBA" id="ARBA00023002"/>
    </source>
</evidence>
<dbReference type="GO" id="GO:0005811">
    <property type="term" value="C:lipid droplet"/>
    <property type="evidence" value="ECO:0007669"/>
    <property type="project" value="EnsemblFungi"/>
</dbReference>
<dbReference type="SMART" id="SM00827">
    <property type="entry name" value="PKS_AT"/>
    <property type="match status" value="1"/>
</dbReference>
<dbReference type="GO" id="GO:0141148">
    <property type="term" value="F:enoyl-[acyl-carrier-protein] reductase (NADPH) activity"/>
    <property type="evidence" value="ECO:0007669"/>
    <property type="project" value="EnsemblFungi"/>
</dbReference>
<dbReference type="InterPro" id="IPR014043">
    <property type="entry name" value="Acyl_transferase_dom"/>
</dbReference>
<dbReference type="GO" id="GO:0004312">
    <property type="term" value="F:fatty acid synthase activity"/>
    <property type="evidence" value="ECO:0007669"/>
    <property type="project" value="EnsemblFungi"/>
</dbReference>
<dbReference type="Pfam" id="PF00698">
    <property type="entry name" value="Acyl_transf_1"/>
    <property type="match status" value="1"/>
</dbReference>
<dbReference type="OMA" id="HFMDNYG"/>
<dbReference type="Gene3D" id="1.20.1050.120">
    <property type="match status" value="1"/>
</dbReference>
<dbReference type="Gene3D" id="3.30.70.2430">
    <property type="match status" value="1"/>
</dbReference>